<comment type="caution">
    <text evidence="2">The sequence shown here is derived from an EMBL/GenBank/DDBJ whole genome shotgun (WGS) entry which is preliminary data.</text>
</comment>
<dbReference type="InterPro" id="IPR018581">
    <property type="entry name" value="T3SS_pilus_HrpA"/>
</dbReference>
<accession>A0A3M4SCT1</accession>
<evidence type="ECO:0000313" key="3">
    <source>
        <dbReference type="Proteomes" id="UP000276615"/>
    </source>
</evidence>
<sequence>MQRAEGLLRAKEALQAREAARKQLLDVLEAIQSGREDSTDKKISATEKNATGINYQ</sequence>
<evidence type="ECO:0000313" key="2">
    <source>
        <dbReference type="EMBL" id="RMR12396.1"/>
    </source>
</evidence>
<name>A0A3M4SCT1_9PSED</name>
<gene>
    <name evidence="2" type="ORF">ALP92_04409</name>
</gene>
<dbReference type="AlphaFoldDB" id="A0A3M4SCT1"/>
<feature type="compositionally biased region" description="Polar residues" evidence="1">
    <location>
        <begin position="46"/>
        <end position="56"/>
    </location>
</feature>
<dbReference type="GO" id="GO:0005615">
    <property type="term" value="C:extracellular space"/>
    <property type="evidence" value="ECO:0007669"/>
    <property type="project" value="InterPro"/>
</dbReference>
<dbReference type="Proteomes" id="UP000276615">
    <property type="component" value="Unassembled WGS sequence"/>
</dbReference>
<organism evidence="2 3">
    <name type="scientific">Pseudomonas syringae pv. primulae</name>
    <dbReference type="NCBI Taxonomy" id="251707"/>
    <lineage>
        <taxon>Bacteria</taxon>
        <taxon>Pseudomonadati</taxon>
        <taxon>Pseudomonadota</taxon>
        <taxon>Gammaproteobacteria</taxon>
        <taxon>Pseudomonadales</taxon>
        <taxon>Pseudomonadaceae</taxon>
        <taxon>Pseudomonas</taxon>
    </lineage>
</organism>
<evidence type="ECO:0000256" key="1">
    <source>
        <dbReference type="SAM" id="MobiDB-lite"/>
    </source>
</evidence>
<feature type="compositionally biased region" description="Basic and acidic residues" evidence="1">
    <location>
        <begin position="34"/>
        <end position="45"/>
    </location>
</feature>
<dbReference type="EMBL" id="RBRQ01000100">
    <property type="protein sequence ID" value="RMR12396.1"/>
    <property type="molecule type" value="Genomic_DNA"/>
</dbReference>
<proteinExistence type="predicted"/>
<feature type="region of interest" description="Disordered" evidence="1">
    <location>
        <begin position="34"/>
        <end position="56"/>
    </location>
</feature>
<protein>
    <submittedName>
        <fullName evidence="2">Type III effector HopY1</fullName>
    </submittedName>
</protein>
<dbReference type="Pfam" id="PF09589">
    <property type="entry name" value="HrpA_pilin"/>
    <property type="match status" value="1"/>
</dbReference>
<reference evidence="2 3" key="1">
    <citation type="submission" date="2018-08" db="EMBL/GenBank/DDBJ databases">
        <title>Recombination of ecologically and evolutionarily significant loci maintains genetic cohesion in the Pseudomonas syringae species complex.</title>
        <authorList>
            <person name="Dillon M."/>
            <person name="Thakur S."/>
            <person name="Almeida R.N.D."/>
            <person name="Weir B.S."/>
            <person name="Guttman D.S."/>
        </authorList>
    </citation>
    <scope>NUCLEOTIDE SEQUENCE [LARGE SCALE GENOMIC DNA]</scope>
    <source>
        <strain evidence="2 3">ICMP 8670</strain>
    </source>
</reference>